<dbReference type="PANTHER" id="PTHR20922">
    <property type="entry name" value="DNL-TYPE ZINC FINGER PROTEIN"/>
    <property type="match status" value="1"/>
</dbReference>
<dbReference type="GO" id="GO:0030150">
    <property type="term" value="P:protein import into mitochondrial matrix"/>
    <property type="evidence" value="ECO:0007669"/>
    <property type="project" value="TreeGrafter"/>
</dbReference>
<evidence type="ECO:0000313" key="6">
    <source>
        <dbReference type="EMBL" id="OIT03842.1"/>
    </source>
</evidence>
<dbReference type="GO" id="GO:0051087">
    <property type="term" value="F:protein-folding chaperone binding"/>
    <property type="evidence" value="ECO:0007669"/>
    <property type="project" value="TreeGrafter"/>
</dbReference>
<dbReference type="Proteomes" id="UP000187609">
    <property type="component" value="Unassembled WGS sequence"/>
</dbReference>
<dbReference type="Gramene" id="OIT03842">
    <property type="protein sequence ID" value="OIT03842"/>
    <property type="gene ID" value="A4A49_13330"/>
</dbReference>
<proteinExistence type="predicted"/>
<dbReference type="GO" id="GO:0050821">
    <property type="term" value="P:protein stabilization"/>
    <property type="evidence" value="ECO:0007669"/>
    <property type="project" value="TreeGrafter"/>
</dbReference>
<organism evidence="6 7">
    <name type="scientific">Nicotiana attenuata</name>
    <name type="common">Coyote tobacco</name>
    <dbReference type="NCBI Taxonomy" id="49451"/>
    <lineage>
        <taxon>Eukaryota</taxon>
        <taxon>Viridiplantae</taxon>
        <taxon>Streptophyta</taxon>
        <taxon>Embryophyta</taxon>
        <taxon>Tracheophyta</taxon>
        <taxon>Spermatophyta</taxon>
        <taxon>Magnoliopsida</taxon>
        <taxon>eudicotyledons</taxon>
        <taxon>Gunneridae</taxon>
        <taxon>Pentapetalae</taxon>
        <taxon>asterids</taxon>
        <taxon>lamiids</taxon>
        <taxon>Solanales</taxon>
        <taxon>Solanaceae</taxon>
        <taxon>Nicotianoideae</taxon>
        <taxon>Nicotianeae</taxon>
        <taxon>Nicotiana</taxon>
    </lineage>
</organism>
<keyword evidence="1" id="KW-0479">Metal-binding</keyword>
<dbReference type="PANTHER" id="PTHR20922:SF13">
    <property type="entry name" value="DNL-TYPE ZINC FINGER PROTEIN"/>
    <property type="match status" value="1"/>
</dbReference>
<keyword evidence="3" id="KW-0862">Zinc</keyword>
<reference evidence="6" key="1">
    <citation type="submission" date="2016-11" db="EMBL/GenBank/DDBJ databases">
        <title>The genome of Nicotiana attenuata.</title>
        <authorList>
            <person name="Xu S."/>
            <person name="Brockmoeller T."/>
            <person name="Gaquerel E."/>
            <person name="Navarro A."/>
            <person name="Kuhl H."/>
            <person name="Gase K."/>
            <person name="Ling Z."/>
            <person name="Zhou W."/>
            <person name="Kreitzer C."/>
            <person name="Stanke M."/>
            <person name="Tang H."/>
            <person name="Lyons E."/>
            <person name="Pandey P."/>
            <person name="Pandey S.P."/>
            <person name="Timmermann B."/>
            <person name="Baldwin I.T."/>
        </authorList>
    </citation>
    <scope>NUCLEOTIDE SEQUENCE [LARGE SCALE GENOMIC DNA]</scope>
    <source>
        <strain evidence="6">UT</strain>
    </source>
</reference>
<dbReference type="InterPro" id="IPR024158">
    <property type="entry name" value="Mt_import_TIM15"/>
</dbReference>
<comment type="caution">
    <text evidence="6">The sequence shown here is derived from an EMBL/GenBank/DDBJ whole genome shotgun (WGS) entry which is preliminary data.</text>
</comment>
<dbReference type="STRING" id="49451.A0A1J6IGQ6"/>
<dbReference type="OrthoDB" id="512667at2759"/>
<dbReference type="OMA" id="DGCKNIH"/>
<dbReference type="KEGG" id="nau:109225856"/>
<keyword evidence="7" id="KW-1185">Reference proteome</keyword>
<evidence type="ECO:0000256" key="1">
    <source>
        <dbReference type="ARBA" id="ARBA00022723"/>
    </source>
</evidence>
<dbReference type="GO" id="GO:0005739">
    <property type="term" value="C:mitochondrion"/>
    <property type="evidence" value="ECO:0007669"/>
    <property type="project" value="TreeGrafter"/>
</dbReference>
<protein>
    <recommendedName>
        <fullName evidence="5">DNL-type domain-containing protein</fullName>
    </recommendedName>
</protein>
<gene>
    <name evidence="6" type="ORF">A4A49_13330</name>
</gene>
<dbReference type="GO" id="GO:0008270">
    <property type="term" value="F:zinc ion binding"/>
    <property type="evidence" value="ECO:0007669"/>
    <property type="project" value="UniProtKB-KW"/>
</dbReference>
<evidence type="ECO:0000256" key="2">
    <source>
        <dbReference type="ARBA" id="ARBA00022771"/>
    </source>
</evidence>
<accession>A0A1J6IGQ6</accession>
<dbReference type="PROSITE" id="PS51501">
    <property type="entry name" value="ZF_DNL"/>
    <property type="match status" value="1"/>
</dbReference>
<dbReference type="Pfam" id="PF05180">
    <property type="entry name" value="zf-DNL"/>
    <property type="match status" value="1"/>
</dbReference>
<dbReference type="GO" id="GO:0006457">
    <property type="term" value="P:protein folding"/>
    <property type="evidence" value="ECO:0007669"/>
    <property type="project" value="TreeGrafter"/>
</dbReference>
<name>A0A1J6IGQ6_NICAT</name>
<dbReference type="InterPro" id="IPR007853">
    <property type="entry name" value="Znf_DNL-typ"/>
</dbReference>
<evidence type="ECO:0000313" key="7">
    <source>
        <dbReference type="Proteomes" id="UP000187609"/>
    </source>
</evidence>
<dbReference type="SMR" id="A0A1J6IGQ6"/>
<dbReference type="AlphaFoldDB" id="A0A1J6IGQ6"/>
<dbReference type="EMBL" id="MJEQ01037187">
    <property type="protein sequence ID" value="OIT03842.1"/>
    <property type="molecule type" value="Genomic_DNA"/>
</dbReference>
<sequence>MAARQIQRRILSLLATKQPQTYISKGSGWHSVSPARSFFGTDKICSRRCFQTVAETAKQAVGVGEVSKNCDSAATAVSSIKNETTYNKYTVQSNLKISPRHDMVMVFTCKVCETRSMKTTCRESYEKGVVVARCDGCNNLHLMADRLGWFGEPSSVEDFLAARGEEVKKGCAETLSFTPEDLAGKKNLEEIGEK</sequence>
<feature type="domain" description="DNL-type" evidence="5">
    <location>
        <begin position="98"/>
        <end position="192"/>
    </location>
</feature>
<keyword evidence="2 4" id="KW-0863">Zinc-finger</keyword>
<evidence type="ECO:0000259" key="5">
    <source>
        <dbReference type="PROSITE" id="PS51501"/>
    </source>
</evidence>
<evidence type="ECO:0000256" key="4">
    <source>
        <dbReference type="PROSITE-ProRule" id="PRU00834"/>
    </source>
</evidence>
<evidence type="ECO:0000256" key="3">
    <source>
        <dbReference type="ARBA" id="ARBA00022833"/>
    </source>
</evidence>